<protein>
    <submittedName>
        <fullName evidence="1">Uncharacterized protein</fullName>
    </submittedName>
</protein>
<reference evidence="1 2" key="1">
    <citation type="submission" date="2017-04" db="EMBL/GenBank/DDBJ databases">
        <title>Complete genome of Campylobacter concisus ATCC 33237T and draft genomes for an additional eight well characterized C. concisus strains.</title>
        <authorList>
            <person name="Cornelius A.J."/>
            <person name="Miller W.G."/>
            <person name="Lastovica A.J."/>
            <person name="On S.L."/>
            <person name="French N.P."/>
            <person name="Vandenberg O."/>
            <person name="Biggs P.J."/>
        </authorList>
    </citation>
    <scope>NUCLEOTIDE SEQUENCE [LARGE SCALE GENOMIC DNA]</scope>
    <source>
        <strain evidence="1 2">Lasto205.94</strain>
    </source>
</reference>
<comment type="caution">
    <text evidence="1">The sequence shown here is derived from an EMBL/GenBank/DDBJ whole genome shotgun (WGS) entry which is preliminary data.</text>
</comment>
<evidence type="ECO:0000313" key="1">
    <source>
        <dbReference type="EMBL" id="OUT16295.1"/>
    </source>
</evidence>
<evidence type="ECO:0000313" key="2">
    <source>
        <dbReference type="Proteomes" id="UP000196534"/>
    </source>
</evidence>
<proteinExistence type="predicted"/>
<organism evidence="1 2">
    <name type="scientific">Campylobacter concisus</name>
    <dbReference type="NCBI Taxonomy" id="199"/>
    <lineage>
        <taxon>Bacteria</taxon>
        <taxon>Pseudomonadati</taxon>
        <taxon>Campylobacterota</taxon>
        <taxon>Epsilonproteobacteria</taxon>
        <taxon>Campylobacterales</taxon>
        <taxon>Campylobacteraceae</taxon>
        <taxon>Campylobacter</taxon>
    </lineage>
</organism>
<dbReference type="AlphaFoldDB" id="A0A1Y5NE97"/>
<dbReference type="Proteomes" id="UP000196534">
    <property type="component" value="Unassembled WGS sequence"/>
</dbReference>
<accession>A0A1Y5NE97</accession>
<name>A0A1Y5NE97_9BACT</name>
<dbReference type="EMBL" id="NDYR01000023">
    <property type="protein sequence ID" value="OUT16295.1"/>
    <property type="molecule type" value="Genomic_DNA"/>
</dbReference>
<gene>
    <name evidence="1" type="ORF">B9N61_09470</name>
</gene>
<sequence>MYSRSFVKIYLKIIKKALRKTMQSSLACKNERVAMTLIMLAVMKNLGCLPNNVKAIHTYERGYNSQKTQDHRDINKNRDDDTKYASNFSNFATRYFSHSLWLNDKNFSKTPLSTAVTPNMINNNKEFANLDRNLGANRPLHNDEKQWIDKNVDNFKEFYKDQTGISLNNLQAKKLLDHSAKFYSGRR</sequence>